<keyword evidence="2" id="KW-0540">Nuclease</keyword>
<keyword evidence="3" id="KW-1185">Reference proteome</keyword>
<dbReference type="VEuPathDB" id="MicrosporidiaDB:NCER_102284"/>
<dbReference type="PANTHER" id="PTHR33064:SF37">
    <property type="entry name" value="RIBONUCLEASE H"/>
    <property type="match status" value="1"/>
</dbReference>
<evidence type="ECO:0000313" key="3">
    <source>
        <dbReference type="Proteomes" id="UP000034350"/>
    </source>
</evidence>
<dbReference type="VEuPathDB" id="MicrosporidiaDB:AAJ76_214000589"/>
<dbReference type="Proteomes" id="UP000034350">
    <property type="component" value="Unassembled WGS sequence"/>
</dbReference>
<organism evidence="2 3">
    <name type="scientific">Vairimorpha ceranae</name>
    <dbReference type="NCBI Taxonomy" id="40302"/>
    <lineage>
        <taxon>Eukaryota</taxon>
        <taxon>Fungi</taxon>
        <taxon>Fungi incertae sedis</taxon>
        <taxon>Microsporidia</taxon>
        <taxon>Nosematidae</taxon>
        <taxon>Vairimorpha</taxon>
    </lineage>
</organism>
<dbReference type="InterPro" id="IPR000477">
    <property type="entry name" value="RT_dom"/>
</dbReference>
<protein>
    <submittedName>
        <fullName evidence="2">Enzymatic polyprotein endonuclease reverse</fullName>
    </submittedName>
</protein>
<dbReference type="Pfam" id="PF00078">
    <property type="entry name" value="RVT_1"/>
    <property type="match status" value="1"/>
</dbReference>
<accession>A0A0F9W7S9</accession>
<dbReference type="InterPro" id="IPR051320">
    <property type="entry name" value="Viral_Replic_Matur_Polypro"/>
</dbReference>
<dbReference type="EMBL" id="JPQZ01000214">
    <property type="protein sequence ID" value="KKO73831.1"/>
    <property type="molecule type" value="Genomic_DNA"/>
</dbReference>
<evidence type="ECO:0000259" key="1">
    <source>
        <dbReference type="PROSITE" id="PS50878"/>
    </source>
</evidence>
<keyword evidence="2" id="KW-0378">Hydrolase</keyword>
<dbReference type="OrthoDB" id="2192938at2759"/>
<sequence>MDDIVIHSSTIKEHCVLLQEVYRRLKENNMKLNPNKIQFCKKEAKLLRVTLNAVDVTPSEIKKNEALKFSTPKSVTEVRRFFGLTG</sequence>
<gene>
    <name evidence="2" type="ORF">AAJ76_214000589</name>
</gene>
<dbReference type="PANTHER" id="PTHR33064">
    <property type="entry name" value="POL PROTEIN"/>
    <property type="match status" value="1"/>
</dbReference>
<proteinExistence type="predicted"/>
<dbReference type="PROSITE" id="PS50878">
    <property type="entry name" value="RT_POL"/>
    <property type="match status" value="1"/>
</dbReference>
<feature type="domain" description="Reverse transcriptase" evidence="1">
    <location>
        <begin position="1"/>
        <end position="51"/>
    </location>
</feature>
<dbReference type="RefSeq" id="XP_024329573.1">
    <property type="nucleotide sequence ID" value="XM_024474599.1"/>
</dbReference>
<reference evidence="2 3" key="1">
    <citation type="journal article" date="2015" name="Environ. Microbiol.">
        <title>Genome analyses suggest the presence of polyploidy and recent human-driven expansions in eight global populations of the honeybee pathogen Nosema ceranae.</title>
        <authorList>
            <person name="Pelin A."/>
            <person name="Selman M."/>
            <person name="Aris-Brosou S."/>
            <person name="Farinelli L."/>
            <person name="Corradi N."/>
        </authorList>
    </citation>
    <scope>NUCLEOTIDE SEQUENCE [LARGE SCALE GENOMIC DNA]</scope>
    <source>
        <strain evidence="2 3">PA08 1199</strain>
    </source>
</reference>
<dbReference type="GeneID" id="36319524"/>
<keyword evidence="2" id="KW-0255">Endonuclease</keyword>
<dbReference type="InterPro" id="IPR043502">
    <property type="entry name" value="DNA/RNA_pol_sf"/>
</dbReference>
<dbReference type="SUPFAM" id="SSF56672">
    <property type="entry name" value="DNA/RNA polymerases"/>
    <property type="match status" value="1"/>
</dbReference>
<comment type="caution">
    <text evidence="2">The sequence shown here is derived from an EMBL/GenBank/DDBJ whole genome shotgun (WGS) entry which is preliminary data.</text>
</comment>
<evidence type="ECO:0000313" key="2">
    <source>
        <dbReference type="EMBL" id="KKO73831.1"/>
    </source>
</evidence>
<name>A0A0F9W7S9_9MICR</name>
<dbReference type="InterPro" id="IPR043128">
    <property type="entry name" value="Rev_trsase/Diguanyl_cyclase"/>
</dbReference>
<dbReference type="Gene3D" id="3.30.70.270">
    <property type="match status" value="1"/>
</dbReference>
<dbReference type="GO" id="GO:0004519">
    <property type="term" value="F:endonuclease activity"/>
    <property type="evidence" value="ECO:0007669"/>
    <property type="project" value="UniProtKB-KW"/>
</dbReference>
<dbReference type="AlphaFoldDB" id="A0A0F9W7S9"/>